<reference evidence="2 3" key="2">
    <citation type="submission" date="2019-04" db="EMBL/GenBank/DDBJ databases">
        <title>The genome sequence of big-headed turtle.</title>
        <authorList>
            <person name="Gong S."/>
        </authorList>
    </citation>
    <scope>NUCLEOTIDE SEQUENCE [LARGE SCALE GENOMIC DNA]</scope>
    <source>
        <strain evidence="2">DO16091913</strain>
        <tissue evidence="2">Muscle</tissue>
    </source>
</reference>
<accession>A0A4D9DH09</accession>
<organism evidence="2 3">
    <name type="scientific">Platysternon megacephalum</name>
    <name type="common">big-headed turtle</name>
    <dbReference type="NCBI Taxonomy" id="55544"/>
    <lineage>
        <taxon>Eukaryota</taxon>
        <taxon>Metazoa</taxon>
        <taxon>Chordata</taxon>
        <taxon>Craniata</taxon>
        <taxon>Vertebrata</taxon>
        <taxon>Euteleostomi</taxon>
        <taxon>Archelosauria</taxon>
        <taxon>Testudinata</taxon>
        <taxon>Testudines</taxon>
        <taxon>Cryptodira</taxon>
        <taxon>Durocryptodira</taxon>
        <taxon>Testudinoidea</taxon>
        <taxon>Platysternidae</taxon>
        <taxon>Platysternon</taxon>
    </lineage>
</organism>
<keyword evidence="3" id="KW-1185">Reference proteome</keyword>
<name>A0A4D9DH09_9SAUR</name>
<feature type="region of interest" description="Disordered" evidence="1">
    <location>
        <begin position="49"/>
        <end position="119"/>
    </location>
</feature>
<dbReference type="Proteomes" id="UP000297703">
    <property type="component" value="Unassembled WGS sequence"/>
</dbReference>
<dbReference type="EMBL" id="QXTE01000638">
    <property type="protein sequence ID" value="TFJ96584.1"/>
    <property type="molecule type" value="Genomic_DNA"/>
</dbReference>
<protein>
    <submittedName>
        <fullName evidence="2">Myelin expression factor 2</fullName>
    </submittedName>
</protein>
<reference evidence="2 3" key="1">
    <citation type="submission" date="2019-04" db="EMBL/GenBank/DDBJ databases">
        <title>Draft genome of the big-headed turtle Platysternon megacephalum.</title>
        <authorList>
            <person name="Gong S."/>
        </authorList>
    </citation>
    <scope>NUCLEOTIDE SEQUENCE [LARGE SCALE GENOMIC DNA]</scope>
    <source>
        <strain evidence="2">DO16091913</strain>
        <tissue evidence="2">Muscle</tissue>
    </source>
</reference>
<comment type="caution">
    <text evidence="2">The sequence shown here is derived from an EMBL/GenBank/DDBJ whole genome shotgun (WGS) entry which is preliminary data.</text>
</comment>
<evidence type="ECO:0000313" key="2">
    <source>
        <dbReference type="EMBL" id="TFJ96584.1"/>
    </source>
</evidence>
<dbReference type="AlphaFoldDB" id="A0A4D9DH09"/>
<evidence type="ECO:0000313" key="3">
    <source>
        <dbReference type="Proteomes" id="UP000297703"/>
    </source>
</evidence>
<proteinExistence type="predicted"/>
<sequence length="119" mass="12713">MWWWSDPPPRCPYQLWASRAEQLSAGHLSRPGLKPPHFSAKVPWGFPSVPSPRASAGRPGAGLRGEAARAMGKPQALPPRCLSPSQSTLCRRGCLDSQAAGHPSGGRTPHPASKCRWGG</sequence>
<gene>
    <name evidence="2" type="ORF">DR999_PMT21623</name>
</gene>
<evidence type="ECO:0000256" key="1">
    <source>
        <dbReference type="SAM" id="MobiDB-lite"/>
    </source>
</evidence>